<dbReference type="InterPro" id="IPR036680">
    <property type="entry name" value="SPOR-like_sf"/>
</dbReference>
<proteinExistence type="predicted"/>
<evidence type="ECO:0000259" key="3">
    <source>
        <dbReference type="PROSITE" id="PS51724"/>
    </source>
</evidence>
<dbReference type="RefSeq" id="WP_258733057.1">
    <property type="nucleotide sequence ID" value="NZ_JANTHZ010000005.1"/>
</dbReference>
<protein>
    <submittedName>
        <fullName evidence="4">SPOR domain-containing protein</fullName>
    </submittedName>
</protein>
<feature type="compositionally biased region" description="Polar residues" evidence="1">
    <location>
        <begin position="414"/>
        <end position="426"/>
    </location>
</feature>
<accession>A0A9X2PIH7</accession>
<dbReference type="GO" id="GO:0042834">
    <property type="term" value="F:peptidoglycan binding"/>
    <property type="evidence" value="ECO:0007669"/>
    <property type="project" value="InterPro"/>
</dbReference>
<feature type="region of interest" description="Disordered" evidence="1">
    <location>
        <begin position="25"/>
        <end position="322"/>
    </location>
</feature>
<feature type="compositionally biased region" description="Basic and acidic residues" evidence="1">
    <location>
        <begin position="139"/>
        <end position="160"/>
    </location>
</feature>
<keyword evidence="2" id="KW-0812">Transmembrane</keyword>
<reference evidence="4" key="1">
    <citation type="submission" date="2022-08" db="EMBL/GenBank/DDBJ databases">
        <authorList>
            <person name="Li F."/>
        </authorList>
    </citation>
    <scope>NUCLEOTIDE SEQUENCE</scope>
    <source>
        <strain evidence="4">MQZ15Z-1</strain>
    </source>
</reference>
<feature type="compositionally biased region" description="Low complexity" evidence="1">
    <location>
        <begin position="427"/>
        <end position="444"/>
    </location>
</feature>
<name>A0A9X2PIH7_9HYPH</name>
<feature type="region of interest" description="Disordered" evidence="1">
    <location>
        <begin position="359"/>
        <end position="521"/>
    </location>
</feature>
<keyword evidence="2" id="KW-0472">Membrane</keyword>
<feature type="compositionally biased region" description="Low complexity" evidence="1">
    <location>
        <begin position="52"/>
        <end position="63"/>
    </location>
</feature>
<keyword evidence="5" id="KW-1185">Reference proteome</keyword>
<feature type="compositionally biased region" description="Low complexity" evidence="1">
    <location>
        <begin position="261"/>
        <end position="284"/>
    </location>
</feature>
<feature type="compositionally biased region" description="Polar residues" evidence="1">
    <location>
        <begin position="506"/>
        <end position="517"/>
    </location>
</feature>
<feature type="transmembrane region" description="Helical" evidence="2">
    <location>
        <begin position="325"/>
        <end position="346"/>
    </location>
</feature>
<dbReference type="AlphaFoldDB" id="A0A9X2PIH7"/>
<evidence type="ECO:0000313" key="5">
    <source>
        <dbReference type="Proteomes" id="UP001151088"/>
    </source>
</evidence>
<sequence>MRNRQDSSAEDPLAELARLMGQEDEFADLLKKAQASAPPAGAPARPRPAAPAPGAGSAGAAPRAPMPPRPAAPAPRPAAPSRPATPGPFSGLAADFRSEPRVDAPARPRTERSSLEDTARDLNRSLRPERPAAPAPRAPEPRAPEPRAPEPRAPEPRAPEARSAPASEQPPFLPPRPRPTESATRAPAPSPRPTEPAARAPAPSPRPTDRGAISDGAADAISRALSEPFDLGDDLGHPAPRADAYRTEPPPPDRPLPSWMARSAAEQASSARAPSATPDFGAGDDAYDYGRSALEGDGYEAQEGVDQTYEVEADEEPRRRGRSRLVMVGGLVVVAVAATAGVYAYMSGPSVTTVNGEPPVIHADQGPNKVVPDKPPQDQASEGQKLIYDRVGGAPTTGNEKVVSSEEQPVDMSQAAQPQPRVIQTTPGNGQASSGQQAAAPAPSDMTEPKRVRTLTVRADGTIVDDASPSPSPMPTDSPSAVESSVQPTASTPIALSPGSGAPVSTDPTPMSNTPSIVPNVPLPPTRVAAVPSTDNTPPAPAATSEPAPAGTYVVQVASVRSEAEAQATWKSMQAKYPGILGSQQVAIRRADLGDRGIYYRTQVGSFASRDEANNLCQALRSQGGDCMVQRN</sequence>
<dbReference type="InterPro" id="IPR007730">
    <property type="entry name" value="SPOR-like_dom"/>
</dbReference>
<keyword evidence="2" id="KW-1133">Transmembrane helix</keyword>
<dbReference type="EMBL" id="JANTHZ010000005">
    <property type="protein sequence ID" value="MCS0495887.1"/>
    <property type="molecule type" value="Genomic_DNA"/>
</dbReference>
<gene>
    <name evidence="4" type="ORF">NVS89_12315</name>
</gene>
<evidence type="ECO:0000256" key="2">
    <source>
        <dbReference type="SAM" id="Phobius"/>
    </source>
</evidence>
<dbReference type="Proteomes" id="UP001151088">
    <property type="component" value="Unassembled WGS sequence"/>
</dbReference>
<dbReference type="Gene3D" id="3.30.70.1070">
    <property type="entry name" value="Sporulation related repeat"/>
    <property type="match status" value="1"/>
</dbReference>
<dbReference type="SUPFAM" id="SSF110997">
    <property type="entry name" value="Sporulation related repeat"/>
    <property type="match status" value="1"/>
</dbReference>
<feature type="compositionally biased region" description="Polar residues" evidence="1">
    <location>
        <begin position="481"/>
        <end position="494"/>
    </location>
</feature>
<dbReference type="Pfam" id="PF05036">
    <property type="entry name" value="SPOR"/>
    <property type="match status" value="1"/>
</dbReference>
<feature type="compositionally biased region" description="Low complexity" evidence="1">
    <location>
        <begin position="161"/>
        <end position="170"/>
    </location>
</feature>
<evidence type="ECO:0000313" key="4">
    <source>
        <dbReference type="EMBL" id="MCS0495887.1"/>
    </source>
</evidence>
<evidence type="ECO:0000256" key="1">
    <source>
        <dbReference type="SAM" id="MobiDB-lite"/>
    </source>
</evidence>
<dbReference type="PROSITE" id="PS51724">
    <property type="entry name" value="SPOR"/>
    <property type="match status" value="1"/>
</dbReference>
<feature type="compositionally biased region" description="Low complexity" evidence="1">
    <location>
        <begin position="35"/>
        <end position="44"/>
    </location>
</feature>
<organism evidence="4 5">
    <name type="scientific">Ancylobacter mangrovi</name>
    <dbReference type="NCBI Taxonomy" id="2972472"/>
    <lineage>
        <taxon>Bacteria</taxon>
        <taxon>Pseudomonadati</taxon>
        <taxon>Pseudomonadota</taxon>
        <taxon>Alphaproteobacteria</taxon>
        <taxon>Hyphomicrobiales</taxon>
        <taxon>Xanthobacteraceae</taxon>
        <taxon>Ancylobacter</taxon>
    </lineage>
</organism>
<feature type="domain" description="SPOR" evidence="3">
    <location>
        <begin position="547"/>
        <end position="632"/>
    </location>
</feature>
<comment type="caution">
    <text evidence="4">The sequence shown here is derived from an EMBL/GenBank/DDBJ whole genome shotgun (WGS) entry which is preliminary data.</text>
</comment>
<feature type="compositionally biased region" description="Pro residues" evidence="1">
    <location>
        <begin position="64"/>
        <end position="86"/>
    </location>
</feature>
<feature type="region of interest" description="Disordered" evidence="1">
    <location>
        <begin position="1"/>
        <end position="20"/>
    </location>
</feature>
<feature type="compositionally biased region" description="Basic and acidic residues" evidence="1">
    <location>
        <begin position="96"/>
        <end position="130"/>
    </location>
</feature>